<dbReference type="InterPro" id="IPR051803">
    <property type="entry name" value="TA_system_RelE-like_toxin"/>
</dbReference>
<accession>A0A3B0R460</accession>
<evidence type="ECO:0000256" key="1">
    <source>
        <dbReference type="ARBA" id="ARBA00006226"/>
    </source>
</evidence>
<dbReference type="Gene3D" id="3.30.2310.20">
    <property type="entry name" value="RelE-like"/>
    <property type="match status" value="1"/>
</dbReference>
<comment type="similarity">
    <text evidence="1">Belongs to the RelE toxin family.</text>
</comment>
<reference evidence="3" key="1">
    <citation type="submission" date="2018-06" db="EMBL/GenBank/DDBJ databases">
        <authorList>
            <person name="Zhirakovskaya E."/>
        </authorList>
    </citation>
    <scope>NUCLEOTIDE SEQUENCE</scope>
</reference>
<protein>
    <submittedName>
        <fullName evidence="3">Death on curing protein, Doc toxin</fullName>
    </submittedName>
</protein>
<gene>
    <name evidence="3" type="ORF">MNBD_ALPHA02-1635</name>
</gene>
<dbReference type="InterPro" id="IPR007712">
    <property type="entry name" value="RelE/ParE_toxin"/>
</dbReference>
<evidence type="ECO:0000256" key="2">
    <source>
        <dbReference type="ARBA" id="ARBA00022649"/>
    </source>
</evidence>
<dbReference type="PANTHER" id="PTHR33755:SF6">
    <property type="entry name" value="PLASMID STABILIZATION SYSTEM PROTEIN"/>
    <property type="match status" value="1"/>
</dbReference>
<dbReference type="EMBL" id="UOED01000031">
    <property type="protein sequence ID" value="VAV88060.1"/>
    <property type="molecule type" value="Genomic_DNA"/>
</dbReference>
<evidence type="ECO:0000313" key="3">
    <source>
        <dbReference type="EMBL" id="VAV88060.1"/>
    </source>
</evidence>
<dbReference type="PANTHER" id="PTHR33755">
    <property type="entry name" value="TOXIN PARE1-RELATED"/>
    <property type="match status" value="1"/>
</dbReference>
<sequence>MRWNVNLTKNGKKTLSAQLSYIHEQNPNGARRVAMAVALNLQQLAAFPKIGKKGRVAGTRELVIPGTPFIAIYRIKGRRVDVLRVLHSRQKWPR</sequence>
<keyword evidence="2" id="KW-1277">Toxin-antitoxin system</keyword>
<dbReference type="InterPro" id="IPR035093">
    <property type="entry name" value="RelE/ParE_toxin_dom_sf"/>
</dbReference>
<proteinExistence type="inferred from homology"/>
<organism evidence="3">
    <name type="scientific">hydrothermal vent metagenome</name>
    <dbReference type="NCBI Taxonomy" id="652676"/>
    <lineage>
        <taxon>unclassified sequences</taxon>
        <taxon>metagenomes</taxon>
        <taxon>ecological metagenomes</taxon>
    </lineage>
</organism>
<name>A0A3B0R460_9ZZZZ</name>
<dbReference type="Pfam" id="PF05016">
    <property type="entry name" value="ParE_toxin"/>
    <property type="match status" value="1"/>
</dbReference>
<dbReference type="AlphaFoldDB" id="A0A3B0R460"/>